<keyword evidence="3" id="KW-1185">Reference proteome</keyword>
<reference evidence="3" key="1">
    <citation type="journal article" date="2019" name="Int. J. Syst. Evol. Microbiol.">
        <title>The Global Catalogue of Microorganisms (GCM) 10K type strain sequencing project: providing services to taxonomists for standard genome sequencing and annotation.</title>
        <authorList>
            <consortium name="The Broad Institute Genomics Platform"/>
            <consortium name="The Broad Institute Genome Sequencing Center for Infectious Disease"/>
            <person name="Wu L."/>
            <person name="Ma J."/>
        </authorList>
    </citation>
    <scope>NUCLEOTIDE SEQUENCE [LARGE SCALE GENOMIC DNA]</scope>
    <source>
        <strain evidence="3">JCM 17440</strain>
    </source>
</reference>
<proteinExistence type="predicted"/>
<protein>
    <submittedName>
        <fullName evidence="2">Uncharacterized protein</fullName>
    </submittedName>
</protein>
<evidence type="ECO:0000313" key="3">
    <source>
        <dbReference type="Proteomes" id="UP001501710"/>
    </source>
</evidence>
<dbReference type="Pfam" id="PF21848">
    <property type="entry name" value="DUF6907"/>
    <property type="match status" value="2"/>
</dbReference>
<dbReference type="RefSeq" id="WP_344907735.1">
    <property type="nucleotide sequence ID" value="NZ_BAABAS010000031.1"/>
</dbReference>
<evidence type="ECO:0000313" key="2">
    <source>
        <dbReference type="EMBL" id="GAA4242320.1"/>
    </source>
</evidence>
<feature type="region of interest" description="Disordered" evidence="1">
    <location>
        <begin position="1"/>
        <end position="22"/>
    </location>
</feature>
<feature type="compositionally biased region" description="Polar residues" evidence="1">
    <location>
        <begin position="1"/>
        <end position="10"/>
    </location>
</feature>
<comment type="caution">
    <text evidence="2">The sequence shown here is derived from an EMBL/GenBank/DDBJ whole genome shotgun (WGS) entry which is preliminary data.</text>
</comment>
<organism evidence="2 3">
    <name type="scientific">Actinomadura meridiana</name>
    <dbReference type="NCBI Taxonomy" id="559626"/>
    <lineage>
        <taxon>Bacteria</taxon>
        <taxon>Bacillati</taxon>
        <taxon>Actinomycetota</taxon>
        <taxon>Actinomycetes</taxon>
        <taxon>Streptosporangiales</taxon>
        <taxon>Thermomonosporaceae</taxon>
        <taxon>Actinomadura</taxon>
    </lineage>
</organism>
<accession>A0ABP8CQT4</accession>
<dbReference type="EMBL" id="BAABAS010000031">
    <property type="protein sequence ID" value="GAA4242320.1"/>
    <property type="molecule type" value="Genomic_DNA"/>
</dbReference>
<gene>
    <name evidence="2" type="ORF">GCM10022254_74900</name>
</gene>
<dbReference type="Proteomes" id="UP001501710">
    <property type="component" value="Unassembled WGS sequence"/>
</dbReference>
<name>A0ABP8CQT4_9ACTN</name>
<dbReference type="InterPro" id="IPR054202">
    <property type="entry name" value="DUF6907"/>
</dbReference>
<sequence>MADSTHQPTPTDGKRDAEPCPPWCRADHINSAEHSGRVVAVQLAEPVHLGETRPPDLLVALHQDPGTGPQIILSHEDRPEEYPLTPAEARKLSGHLAALAVSAETAPSTDRDAATVTARPSWLADHCPRWCENSGDHSGHDHYSNRRHLGPSREVILTAVDDHRTARQEQPPMARAHLFQHYREIGPRIDIARDDTPVGIQFTLEEAENFAHKLLAIVSMARTE</sequence>
<evidence type="ECO:0000256" key="1">
    <source>
        <dbReference type="SAM" id="MobiDB-lite"/>
    </source>
</evidence>